<keyword evidence="3" id="KW-1185">Reference proteome</keyword>
<gene>
    <name evidence="2" type="ORF">VJJ49_09200</name>
</gene>
<protein>
    <submittedName>
        <fullName evidence="2">MbnP family protein</fullName>
    </submittedName>
</protein>
<dbReference type="PROSITE" id="PS51257">
    <property type="entry name" value="PROKAR_LIPOPROTEIN"/>
    <property type="match status" value="1"/>
</dbReference>
<dbReference type="Pfam" id="PF20243">
    <property type="entry name" value="MbnP"/>
    <property type="match status" value="1"/>
</dbReference>
<evidence type="ECO:0000313" key="2">
    <source>
        <dbReference type="EMBL" id="MEB3040858.1"/>
    </source>
</evidence>
<sequence length="348" mass="38127">MRNIKTLSATIVAMVALSSCNKDPEVNYKLPPAVQDAGKVTLEFKNYFGTDAFALNQSYNSNGQQVSFTEAKYIITNISMIKDNGTEVVYNHADLNKAGFVIDQADATSQSFVLDTIAAGNYKYIRFGLGVRESLNSLSSAAKTNPTFASLTQKKGMQWQWSGNFIFAKFSGTYGGSNPLAIQLGNGKEWKRMHSTWSNQEGIARVDTIYKTGTTEIEKIDKWSQSSREAFRYVTLELPNGFAVTKDANKTITIKADLDKLLNGANKITLTGKIPEGQNNMDQALRIANNIGGRKSISNKGIRIRQIKAKNTDADVDLSNVTDNTIVVDNPPTATVDSKGMFSVLSVQ</sequence>
<dbReference type="EMBL" id="JAYKBV010000012">
    <property type="protein sequence ID" value="MEB3040858.1"/>
    <property type="molecule type" value="Genomic_DNA"/>
</dbReference>
<dbReference type="RefSeq" id="WP_314081845.1">
    <property type="nucleotide sequence ID" value="NZ_CAUPZR010000002.1"/>
</dbReference>
<dbReference type="Proteomes" id="UP001324270">
    <property type="component" value="Unassembled WGS sequence"/>
</dbReference>
<name>A0ABU5YA92_9FLAO</name>
<feature type="domain" description="Copper-binding protein MbnP-like" evidence="1">
    <location>
        <begin position="38"/>
        <end position="270"/>
    </location>
</feature>
<organism evidence="2 3">
    <name type="scientific">Capnocytophaga gingivalis</name>
    <dbReference type="NCBI Taxonomy" id="1017"/>
    <lineage>
        <taxon>Bacteria</taxon>
        <taxon>Pseudomonadati</taxon>
        <taxon>Bacteroidota</taxon>
        <taxon>Flavobacteriia</taxon>
        <taxon>Flavobacteriales</taxon>
        <taxon>Flavobacteriaceae</taxon>
        <taxon>Capnocytophaga</taxon>
    </lineage>
</organism>
<evidence type="ECO:0000313" key="3">
    <source>
        <dbReference type="Proteomes" id="UP001324270"/>
    </source>
</evidence>
<dbReference type="InterPro" id="IPR046863">
    <property type="entry name" value="MbnP-like_dom"/>
</dbReference>
<reference evidence="2 3" key="1">
    <citation type="submission" date="2023-12" db="EMBL/GenBank/DDBJ databases">
        <title>Genomic sequences of Capnocytophaga and Parvimonas strains.</title>
        <authorList>
            <person name="Watt R.M."/>
            <person name="Wang M."/>
            <person name="Yang T."/>
            <person name="Tong W.M."/>
        </authorList>
    </citation>
    <scope>NUCLEOTIDE SEQUENCE [LARGE SCALE GENOMIC DNA]</scope>
    <source>
        <strain evidence="2 3">CCUG 13156</strain>
    </source>
</reference>
<comment type="caution">
    <text evidence="2">The sequence shown here is derived from an EMBL/GenBank/DDBJ whole genome shotgun (WGS) entry which is preliminary data.</text>
</comment>
<evidence type="ECO:0000259" key="1">
    <source>
        <dbReference type="Pfam" id="PF20243"/>
    </source>
</evidence>
<proteinExistence type="predicted"/>
<accession>A0ABU5YA92</accession>